<dbReference type="AlphaFoldDB" id="A0A3F3QJJ1"/>
<protein>
    <submittedName>
        <fullName evidence="2">Uncharacterized protein</fullName>
    </submittedName>
</protein>
<keyword evidence="1" id="KW-0812">Transmembrane</keyword>
<accession>A0A3F3QJJ1</accession>
<evidence type="ECO:0000256" key="1">
    <source>
        <dbReference type="SAM" id="Phobius"/>
    </source>
</evidence>
<keyword evidence="1" id="KW-1133">Transmembrane helix</keyword>
<dbReference type="Proteomes" id="UP000253729">
    <property type="component" value="Unassembled WGS sequence"/>
</dbReference>
<sequence>MEGRQRGASAWPATGLRWTLGTLGWVGGLGNLIYSASVMMALNVGAIVCCVLVECRVNGVVDGL</sequence>
<dbReference type="RefSeq" id="XP_026632329.1">
    <property type="nucleotide sequence ID" value="XM_026764145.1"/>
</dbReference>
<name>A0A3F3QJJ1_9EURO</name>
<reference evidence="2 3" key="1">
    <citation type="submission" date="2018-07" db="EMBL/GenBank/DDBJ databases">
        <title>The genomes of Aspergillus section Nigri reveals drivers in fungal speciation.</title>
        <authorList>
            <consortium name="DOE Joint Genome Institute"/>
            <person name="Vesth T.C."/>
            <person name="Nybo J."/>
            <person name="Theobald S."/>
            <person name="Brandl J."/>
            <person name="Frisvad J.C."/>
            <person name="Nielsen K.F."/>
            <person name="Lyhne E.K."/>
            <person name="Kogle M.E."/>
            <person name="Kuo A."/>
            <person name="Riley R."/>
            <person name="Clum A."/>
            <person name="Nolan M."/>
            <person name="Lipzen A."/>
            <person name="Salamov A."/>
            <person name="Henrissat B."/>
            <person name="Wiebenga A."/>
            <person name="De vries R.P."/>
            <person name="Grigoriev I.V."/>
            <person name="Mortensen U.H."/>
            <person name="Andersen M.R."/>
            <person name="Baker S.E."/>
        </authorList>
    </citation>
    <scope>NUCLEOTIDE SEQUENCE [LARGE SCALE GENOMIC DNA]</scope>
    <source>
        <strain evidence="2 3">CBS 139.54b</strain>
    </source>
</reference>
<evidence type="ECO:0000313" key="2">
    <source>
        <dbReference type="EMBL" id="RDH39307.1"/>
    </source>
</evidence>
<proteinExistence type="predicted"/>
<feature type="transmembrane region" description="Helical" evidence="1">
    <location>
        <begin position="32"/>
        <end position="53"/>
    </location>
</feature>
<gene>
    <name evidence="2" type="ORF">BDQ94DRAFT_132856</name>
</gene>
<organism evidence="2 3">
    <name type="scientific">Aspergillus welwitschiae</name>
    <dbReference type="NCBI Taxonomy" id="1341132"/>
    <lineage>
        <taxon>Eukaryota</taxon>
        <taxon>Fungi</taxon>
        <taxon>Dikarya</taxon>
        <taxon>Ascomycota</taxon>
        <taxon>Pezizomycotina</taxon>
        <taxon>Eurotiomycetes</taxon>
        <taxon>Eurotiomycetidae</taxon>
        <taxon>Eurotiales</taxon>
        <taxon>Aspergillaceae</taxon>
        <taxon>Aspergillus</taxon>
        <taxon>Aspergillus subgen. Circumdati</taxon>
    </lineage>
</organism>
<evidence type="ECO:0000313" key="3">
    <source>
        <dbReference type="Proteomes" id="UP000253729"/>
    </source>
</evidence>
<dbReference type="GeneID" id="38132501"/>
<dbReference type="EMBL" id="KZ852032">
    <property type="protein sequence ID" value="RDH39307.1"/>
    <property type="molecule type" value="Genomic_DNA"/>
</dbReference>
<keyword evidence="3" id="KW-1185">Reference proteome</keyword>
<keyword evidence="1" id="KW-0472">Membrane</keyword>